<keyword evidence="1" id="KW-1133">Transmembrane helix</keyword>
<dbReference type="EMBL" id="LATX01001871">
    <property type="protein sequence ID" value="KTB36972.1"/>
    <property type="molecule type" value="Genomic_DNA"/>
</dbReference>
<proteinExistence type="predicted"/>
<dbReference type="AlphaFoldDB" id="A0A0W0FKV6"/>
<accession>A0A0W0FKV6</accession>
<sequence length="221" mass="24601">MSNILFNYTPTMIIAIVNTFSMAFITGFIFFTLLGLVAFISWLRHDLQSRQAQQIVDALAYAPEVKKQTACDTPFIIEVSESDIEESLSLHPTPSESFSTSSDMSSRSRLRKVKFFGRNMEEATQSMKKLSHRISRSVRPALGRTSTLSKQTTTILTINGVSTSSKCLKALRSVCKVKKSSSATKMVRDIPNGHCKQIHLSEEMLGMSRPLSSNHAICTGW</sequence>
<evidence type="ECO:0000256" key="1">
    <source>
        <dbReference type="SAM" id="Phobius"/>
    </source>
</evidence>
<organism evidence="2 3">
    <name type="scientific">Moniliophthora roreri</name>
    <name type="common">Frosty pod rot fungus</name>
    <name type="synonym">Monilia roreri</name>
    <dbReference type="NCBI Taxonomy" id="221103"/>
    <lineage>
        <taxon>Eukaryota</taxon>
        <taxon>Fungi</taxon>
        <taxon>Dikarya</taxon>
        <taxon>Basidiomycota</taxon>
        <taxon>Agaricomycotina</taxon>
        <taxon>Agaricomycetes</taxon>
        <taxon>Agaricomycetidae</taxon>
        <taxon>Agaricales</taxon>
        <taxon>Marasmiineae</taxon>
        <taxon>Marasmiaceae</taxon>
        <taxon>Moniliophthora</taxon>
    </lineage>
</organism>
<evidence type="ECO:0000313" key="2">
    <source>
        <dbReference type="EMBL" id="KTB36972.1"/>
    </source>
</evidence>
<dbReference type="Proteomes" id="UP000054988">
    <property type="component" value="Unassembled WGS sequence"/>
</dbReference>
<keyword evidence="1" id="KW-0812">Transmembrane</keyword>
<feature type="transmembrane region" description="Helical" evidence="1">
    <location>
        <begin position="12"/>
        <end position="43"/>
    </location>
</feature>
<protein>
    <submittedName>
        <fullName evidence="2">Uncharacterized protein</fullName>
    </submittedName>
</protein>
<gene>
    <name evidence="2" type="ORF">WG66_10428</name>
</gene>
<name>A0A0W0FKV6_MONRR</name>
<reference evidence="2 3" key="1">
    <citation type="submission" date="2015-12" db="EMBL/GenBank/DDBJ databases">
        <title>Draft genome sequence of Moniliophthora roreri, the causal agent of frosty pod rot of cacao.</title>
        <authorList>
            <person name="Aime M.C."/>
            <person name="Diaz-Valderrama J.R."/>
            <person name="Kijpornyongpan T."/>
            <person name="Phillips-Mora W."/>
        </authorList>
    </citation>
    <scope>NUCLEOTIDE SEQUENCE [LARGE SCALE GENOMIC DNA]</scope>
    <source>
        <strain evidence="2 3">MCA 2952</strain>
    </source>
</reference>
<comment type="caution">
    <text evidence="2">The sequence shown here is derived from an EMBL/GenBank/DDBJ whole genome shotgun (WGS) entry which is preliminary data.</text>
</comment>
<evidence type="ECO:0000313" key="3">
    <source>
        <dbReference type="Proteomes" id="UP000054988"/>
    </source>
</evidence>
<keyword evidence="1" id="KW-0472">Membrane</keyword>